<reference evidence="8" key="1">
    <citation type="submission" date="2025-08" db="UniProtKB">
        <authorList>
            <consortium name="RefSeq"/>
        </authorList>
    </citation>
    <scope>IDENTIFICATION</scope>
    <source>
        <tissue evidence="8">Gonads</tissue>
    </source>
</reference>
<organism evidence="7 8">
    <name type="scientific">Lingula anatina</name>
    <name type="common">Brachiopod</name>
    <name type="synonym">Lingula unguis</name>
    <dbReference type="NCBI Taxonomy" id="7574"/>
    <lineage>
        <taxon>Eukaryota</taxon>
        <taxon>Metazoa</taxon>
        <taxon>Spiralia</taxon>
        <taxon>Lophotrochozoa</taxon>
        <taxon>Brachiopoda</taxon>
        <taxon>Linguliformea</taxon>
        <taxon>Lingulata</taxon>
        <taxon>Lingulida</taxon>
        <taxon>Linguloidea</taxon>
        <taxon>Lingulidae</taxon>
        <taxon>Lingula</taxon>
    </lineage>
</organism>
<keyword evidence="7" id="KW-1185">Reference proteome</keyword>
<feature type="domain" description="RING-type" evidence="6">
    <location>
        <begin position="160"/>
        <end position="205"/>
    </location>
</feature>
<dbReference type="GeneID" id="106161912"/>
<evidence type="ECO:0000256" key="2">
    <source>
        <dbReference type="ARBA" id="ARBA00022771"/>
    </source>
</evidence>
<sequence length="218" mass="24712">MTSMLNRRRTRRGTRQARRQLQTAEDDGILGEERREEPEPINLNLYDNEGISGCIDLTNEDDDQDEVVDLTVNSSVNDSPVVVLESQGQGSTSRRRRRRRPRLRYTLNTLNARNTEVLSSDDEIEELPSVSFHIPESDPERFGMGDAESITSPKRSAVSCPICMDNEMQIKASGRQLQSTVCGHIFCNVCIRCSIQTSKKCPTCRKKLNNRSVHPIFI</sequence>
<dbReference type="SMART" id="SM00184">
    <property type="entry name" value="RING"/>
    <property type="match status" value="1"/>
</dbReference>
<dbReference type="STRING" id="7574.A0A1S3IAK9"/>
<evidence type="ECO:0000259" key="6">
    <source>
        <dbReference type="PROSITE" id="PS50089"/>
    </source>
</evidence>
<name>A0A1S3IAK9_LINAN</name>
<evidence type="ECO:0000256" key="4">
    <source>
        <dbReference type="PROSITE-ProRule" id="PRU00175"/>
    </source>
</evidence>
<dbReference type="OrthoDB" id="6105938at2759"/>
<dbReference type="InterPro" id="IPR001841">
    <property type="entry name" value="Znf_RING"/>
</dbReference>
<dbReference type="InterPro" id="IPR017907">
    <property type="entry name" value="Znf_RING_CS"/>
</dbReference>
<dbReference type="SUPFAM" id="SSF57850">
    <property type="entry name" value="RING/U-box"/>
    <property type="match status" value="1"/>
</dbReference>
<dbReference type="PANTHER" id="PTHR23041">
    <property type="entry name" value="RING FINGER DOMAIN-CONTAINING"/>
    <property type="match status" value="1"/>
</dbReference>
<accession>A0A1S3IAK9</accession>
<dbReference type="PROSITE" id="PS50089">
    <property type="entry name" value="ZF_RING_2"/>
    <property type="match status" value="1"/>
</dbReference>
<protein>
    <submittedName>
        <fullName evidence="8">E3 ubiquitin-protein ligase RNF4 isoform X1</fullName>
    </submittedName>
</protein>
<proteinExistence type="predicted"/>
<dbReference type="KEGG" id="lak:106161912"/>
<dbReference type="InParanoid" id="A0A1S3IAK9"/>
<dbReference type="RefSeq" id="XP_013394444.1">
    <property type="nucleotide sequence ID" value="XM_013538990.1"/>
</dbReference>
<dbReference type="OMA" id="ICMDVYS"/>
<evidence type="ECO:0000256" key="1">
    <source>
        <dbReference type="ARBA" id="ARBA00022723"/>
    </source>
</evidence>
<keyword evidence="1" id="KW-0479">Metal-binding</keyword>
<dbReference type="PANTHER" id="PTHR23041:SF78">
    <property type="entry name" value="E3 UBIQUITIN-PROTEIN LIGASE RNF4"/>
    <property type="match status" value="1"/>
</dbReference>
<dbReference type="Gene3D" id="3.30.40.10">
    <property type="entry name" value="Zinc/RING finger domain, C3HC4 (zinc finger)"/>
    <property type="match status" value="1"/>
</dbReference>
<keyword evidence="2 4" id="KW-0863">Zinc-finger</keyword>
<dbReference type="AlphaFoldDB" id="A0A1S3IAK9"/>
<evidence type="ECO:0000313" key="7">
    <source>
        <dbReference type="Proteomes" id="UP000085678"/>
    </source>
</evidence>
<feature type="region of interest" description="Disordered" evidence="5">
    <location>
        <begin position="1"/>
        <end position="47"/>
    </location>
</feature>
<evidence type="ECO:0000313" key="8">
    <source>
        <dbReference type="RefSeq" id="XP_013394444.1"/>
    </source>
</evidence>
<dbReference type="InterPro" id="IPR013083">
    <property type="entry name" value="Znf_RING/FYVE/PHD"/>
</dbReference>
<keyword evidence="3" id="KW-0862">Zinc</keyword>
<dbReference type="InterPro" id="IPR047134">
    <property type="entry name" value="RNF4"/>
</dbReference>
<dbReference type="GO" id="GO:0008270">
    <property type="term" value="F:zinc ion binding"/>
    <property type="evidence" value="ECO:0007669"/>
    <property type="project" value="UniProtKB-KW"/>
</dbReference>
<dbReference type="PROSITE" id="PS00518">
    <property type="entry name" value="ZF_RING_1"/>
    <property type="match status" value="1"/>
</dbReference>
<feature type="compositionally biased region" description="Basic residues" evidence="5">
    <location>
        <begin position="1"/>
        <end position="18"/>
    </location>
</feature>
<dbReference type="Proteomes" id="UP000085678">
    <property type="component" value="Unplaced"/>
</dbReference>
<evidence type="ECO:0000256" key="3">
    <source>
        <dbReference type="ARBA" id="ARBA00022833"/>
    </source>
</evidence>
<evidence type="ECO:0000256" key="5">
    <source>
        <dbReference type="SAM" id="MobiDB-lite"/>
    </source>
</evidence>
<gene>
    <name evidence="8" type="primary">LOC106161912</name>
</gene>
<dbReference type="Pfam" id="PF13639">
    <property type="entry name" value="zf-RING_2"/>
    <property type="match status" value="1"/>
</dbReference>
<dbReference type="GO" id="GO:0045944">
    <property type="term" value="P:positive regulation of transcription by RNA polymerase II"/>
    <property type="evidence" value="ECO:0007669"/>
    <property type="project" value="TreeGrafter"/>
</dbReference>